<gene>
    <name evidence="7" type="ORF">ATEG_04477</name>
</gene>
<evidence type="ECO:0000256" key="1">
    <source>
        <dbReference type="ARBA" id="ARBA00023015"/>
    </source>
</evidence>
<dbReference type="InterPro" id="IPR053187">
    <property type="entry name" value="Notoamide_regulator"/>
</dbReference>
<keyword evidence="2" id="KW-0238">DNA-binding</keyword>
<organism evidence="7 8">
    <name type="scientific">Aspergillus terreus (strain NIH 2624 / FGSC A1156)</name>
    <dbReference type="NCBI Taxonomy" id="341663"/>
    <lineage>
        <taxon>Eukaryota</taxon>
        <taxon>Fungi</taxon>
        <taxon>Dikarya</taxon>
        <taxon>Ascomycota</taxon>
        <taxon>Pezizomycotina</taxon>
        <taxon>Eurotiomycetes</taxon>
        <taxon>Eurotiomycetidae</taxon>
        <taxon>Eurotiales</taxon>
        <taxon>Aspergillaceae</taxon>
        <taxon>Aspergillus</taxon>
        <taxon>Aspergillus subgen. Circumdati</taxon>
    </lineage>
</organism>
<dbReference type="GO" id="GO:0003677">
    <property type="term" value="F:DNA binding"/>
    <property type="evidence" value="ECO:0007669"/>
    <property type="project" value="UniProtKB-KW"/>
</dbReference>
<dbReference type="InterPro" id="IPR036864">
    <property type="entry name" value="Zn2-C6_fun-type_DNA-bd_sf"/>
</dbReference>
<dbReference type="GO" id="GO:0000981">
    <property type="term" value="F:DNA-binding transcription factor activity, RNA polymerase II-specific"/>
    <property type="evidence" value="ECO:0007669"/>
    <property type="project" value="InterPro"/>
</dbReference>
<dbReference type="EMBL" id="CH476599">
    <property type="protein sequence ID" value="EAU34924.1"/>
    <property type="molecule type" value="Genomic_DNA"/>
</dbReference>
<dbReference type="STRING" id="341663.Q0CPA7"/>
<evidence type="ECO:0000256" key="5">
    <source>
        <dbReference type="SAM" id="MobiDB-lite"/>
    </source>
</evidence>
<dbReference type="PANTHER" id="PTHR47256:SF10">
    <property type="entry name" value="ZN(II)2CYS6 TRANSCRIPTION FACTOR (EUROFUNG)"/>
    <property type="match status" value="1"/>
</dbReference>
<keyword evidence="4" id="KW-0539">Nucleus</keyword>
<keyword evidence="1" id="KW-0805">Transcription regulation</keyword>
<dbReference type="OrthoDB" id="2593732at2759"/>
<dbReference type="Gene3D" id="4.10.240.10">
    <property type="entry name" value="Zn(2)-C6 fungal-type DNA-binding domain"/>
    <property type="match status" value="1"/>
</dbReference>
<reference evidence="8" key="1">
    <citation type="submission" date="2005-09" db="EMBL/GenBank/DDBJ databases">
        <title>Annotation of the Aspergillus terreus NIH2624 genome.</title>
        <authorList>
            <person name="Birren B.W."/>
            <person name="Lander E.S."/>
            <person name="Galagan J.E."/>
            <person name="Nusbaum C."/>
            <person name="Devon K."/>
            <person name="Henn M."/>
            <person name="Ma L.-J."/>
            <person name="Jaffe D.B."/>
            <person name="Butler J."/>
            <person name="Alvarez P."/>
            <person name="Gnerre S."/>
            <person name="Grabherr M."/>
            <person name="Kleber M."/>
            <person name="Mauceli E.W."/>
            <person name="Brockman W."/>
            <person name="Rounsley S."/>
            <person name="Young S.K."/>
            <person name="LaButti K."/>
            <person name="Pushparaj V."/>
            <person name="DeCaprio D."/>
            <person name="Crawford M."/>
            <person name="Koehrsen M."/>
            <person name="Engels R."/>
            <person name="Montgomery P."/>
            <person name="Pearson M."/>
            <person name="Howarth C."/>
            <person name="Larson L."/>
            <person name="Luoma S."/>
            <person name="White J."/>
            <person name="Alvarado L."/>
            <person name="Kodira C.D."/>
            <person name="Zeng Q."/>
            <person name="Oleary S."/>
            <person name="Yandava C."/>
            <person name="Denning D.W."/>
            <person name="Nierman W.C."/>
            <person name="Milne T."/>
            <person name="Madden K."/>
        </authorList>
    </citation>
    <scope>NUCLEOTIDE SEQUENCE [LARGE SCALE GENOMIC DNA]</scope>
    <source>
        <strain evidence="8">NIH 2624 / FGSC A1156</strain>
    </source>
</reference>
<evidence type="ECO:0000256" key="4">
    <source>
        <dbReference type="ARBA" id="ARBA00023242"/>
    </source>
</evidence>
<evidence type="ECO:0000259" key="6">
    <source>
        <dbReference type="PROSITE" id="PS50048"/>
    </source>
</evidence>
<dbReference type="GO" id="GO:0009893">
    <property type="term" value="P:positive regulation of metabolic process"/>
    <property type="evidence" value="ECO:0007669"/>
    <property type="project" value="UniProtKB-ARBA"/>
</dbReference>
<dbReference type="PROSITE" id="PS00463">
    <property type="entry name" value="ZN2_CY6_FUNGAL_1"/>
    <property type="match status" value="1"/>
</dbReference>
<keyword evidence="3" id="KW-0804">Transcription</keyword>
<dbReference type="Proteomes" id="UP000007963">
    <property type="component" value="Unassembled WGS sequence"/>
</dbReference>
<feature type="domain" description="Zn(2)-C6 fungal-type" evidence="6">
    <location>
        <begin position="37"/>
        <end position="67"/>
    </location>
</feature>
<evidence type="ECO:0000313" key="8">
    <source>
        <dbReference type="Proteomes" id="UP000007963"/>
    </source>
</evidence>
<evidence type="ECO:0000313" key="7">
    <source>
        <dbReference type="EMBL" id="EAU34924.1"/>
    </source>
</evidence>
<feature type="region of interest" description="Disordered" evidence="5">
    <location>
        <begin position="137"/>
        <end position="156"/>
    </location>
</feature>
<feature type="region of interest" description="Disordered" evidence="5">
    <location>
        <begin position="1"/>
        <end position="34"/>
    </location>
</feature>
<dbReference type="SUPFAM" id="SSF57701">
    <property type="entry name" value="Zn2/Cys6 DNA-binding domain"/>
    <property type="match status" value="1"/>
</dbReference>
<sequence>MNIDEPDKRLPSLAPGPSGPVKHPSVPLTKPRKNSTACLPCKQAKRKCTGRPSPCKACQNTDAECIFDETLDLRRKVAARRTLGELEHYRSLLYSLVDSLRSTDEDRVHHILETIRDSSSLDPIAVAIDAPNIDGHDTSADEWKSKTGGDDTTVQPERLSGDAHSRITLEKLCDIPLFQVSAKPWVTVTNDDHLVSHLISLYFTWDHPMLQIVDQSIFLDHMRRNDTGSSFCSPLLVNSILAVASAVCLMSYAFYCQGKRQASWMMLRQAVQLAQDFGMFEAPRTQHHEWKKMNAQMQYVASITAHSIFILNSQMALICRRAANLQRPRFMLVLDNHLDDIAWAPYPHSNKIEYGRKSALLRYVMAALESLTAIVVEIQDLLYSKALFLNIDEAWVLVSPLYSRLDQWPESLPTILRLDEGPMPQTLLVQYYHAIISLSDFLLDRGDVESAPNSTLPRQMRLIQVRSAKQIARCLRMHRELYGLRQFSGQVLEPICSSASVLMGALGDDGIEGAFVEVCRCLVAFSKRFSIAKAMIHEIESTGSALWNSLAARSYCSVGSQGAGLLTVALIRKIPSVLLVDALRSLGDNIGLRSNRRNALYRSQRGGGGDAFIE</sequence>
<evidence type="ECO:0000256" key="3">
    <source>
        <dbReference type="ARBA" id="ARBA00023163"/>
    </source>
</evidence>
<name>Q0CPA7_ASPTN</name>
<dbReference type="AlphaFoldDB" id="Q0CPA7"/>
<dbReference type="CDD" id="cd00067">
    <property type="entry name" value="GAL4"/>
    <property type="match status" value="1"/>
</dbReference>
<dbReference type="Pfam" id="PF00172">
    <property type="entry name" value="Zn_clus"/>
    <property type="match status" value="1"/>
</dbReference>
<dbReference type="VEuPathDB" id="FungiDB:ATEG_04477"/>
<accession>Q0CPA7</accession>
<dbReference type="PROSITE" id="PS50048">
    <property type="entry name" value="ZN2_CY6_FUNGAL_2"/>
    <property type="match status" value="1"/>
</dbReference>
<dbReference type="InterPro" id="IPR001138">
    <property type="entry name" value="Zn2Cys6_DnaBD"/>
</dbReference>
<dbReference type="PANTHER" id="PTHR47256">
    <property type="entry name" value="ZN(II)2CYS6 TRANSCRIPTION FACTOR (EUROFUNG)-RELATED"/>
    <property type="match status" value="1"/>
</dbReference>
<dbReference type="GO" id="GO:0008270">
    <property type="term" value="F:zinc ion binding"/>
    <property type="evidence" value="ECO:0007669"/>
    <property type="project" value="InterPro"/>
</dbReference>
<dbReference type="CDD" id="cd12148">
    <property type="entry name" value="fungal_TF_MHR"/>
    <property type="match status" value="1"/>
</dbReference>
<dbReference type="eggNOG" id="ENOG502SP7J">
    <property type="taxonomic scope" value="Eukaryota"/>
</dbReference>
<dbReference type="HOGENOM" id="CLU_007003_8_2_1"/>
<dbReference type="GeneID" id="4320483"/>
<feature type="compositionally biased region" description="Basic and acidic residues" evidence="5">
    <location>
        <begin position="137"/>
        <end position="149"/>
    </location>
</feature>
<evidence type="ECO:0000256" key="2">
    <source>
        <dbReference type="ARBA" id="ARBA00023125"/>
    </source>
</evidence>
<protein>
    <recommendedName>
        <fullName evidence="6">Zn(2)-C6 fungal-type domain-containing protein</fullName>
    </recommendedName>
</protein>
<dbReference type="RefSeq" id="XP_001213655.1">
    <property type="nucleotide sequence ID" value="XM_001213655.1"/>
</dbReference>
<feature type="compositionally biased region" description="Basic and acidic residues" evidence="5">
    <location>
        <begin position="1"/>
        <end position="10"/>
    </location>
</feature>
<proteinExistence type="predicted"/>
<dbReference type="SMART" id="SM00066">
    <property type="entry name" value="GAL4"/>
    <property type="match status" value="1"/>
</dbReference>